<sequence length="91" mass="10350">MKHAPQFLGRLYVMKTNKVFLLDRFHSVVAFSSHSKGDKINPRSRKYMISCKGETLRPAEGVSWGIFFLSELGIRLCGDGLAENKWFGDLN</sequence>
<organism evidence="1 2">
    <name type="scientific">Ensete ventricosum</name>
    <name type="common">Abyssinian banana</name>
    <name type="synonym">Musa ensete</name>
    <dbReference type="NCBI Taxonomy" id="4639"/>
    <lineage>
        <taxon>Eukaryota</taxon>
        <taxon>Viridiplantae</taxon>
        <taxon>Streptophyta</taxon>
        <taxon>Embryophyta</taxon>
        <taxon>Tracheophyta</taxon>
        <taxon>Spermatophyta</taxon>
        <taxon>Magnoliopsida</taxon>
        <taxon>Liliopsida</taxon>
        <taxon>Zingiberales</taxon>
        <taxon>Musaceae</taxon>
        <taxon>Ensete</taxon>
    </lineage>
</organism>
<dbReference type="Proteomes" id="UP001222027">
    <property type="component" value="Unassembled WGS sequence"/>
</dbReference>
<comment type="caution">
    <text evidence="1">The sequence shown here is derived from an EMBL/GenBank/DDBJ whole genome shotgun (WGS) entry which is preliminary data.</text>
</comment>
<name>A0AAV8QS61_ENSVE</name>
<dbReference type="AlphaFoldDB" id="A0AAV8QS61"/>
<keyword evidence="2" id="KW-1185">Reference proteome</keyword>
<accession>A0AAV8QS61</accession>
<dbReference type="EMBL" id="JAQQAF010000005">
    <property type="protein sequence ID" value="KAJ8484205.1"/>
    <property type="molecule type" value="Genomic_DNA"/>
</dbReference>
<reference evidence="1 2" key="1">
    <citation type="submission" date="2022-12" db="EMBL/GenBank/DDBJ databases">
        <title>Chromosome-scale assembly of the Ensete ventricosum genome.</title>
        <authorList>
            <person name="Dussert Y."/>
            <person name="Stocks J."/>
            <person name="Wendawek A."/>
            <person name="Woldeyes F."/>
            <person name="Nichols R.A."/>
            <person name="Borrell J.S."/>
        </authorList>
    </citation>
    <scope>NUCLEOTIDE SEQUENCE [LARGE SCALE GENOMIC DNA]</scope>
    <source>
        <strain evidence="2">cv. Maze</strain>
        <tissue evidence="1">Seeds</tissue>
    </source>
</reference>
<protein>
    <submittedName>
        <fullName evidence="1">Uncharacterized protein</fullName>
    </submittedName>
</protein>
<evidence type="ECO:0000313" key="1">
    <source>
        <dbReference type="EMBL" id="KAJ8484205.1"/>
    </source>
</evidence>
<proteinExistence type="predicted"/>
<gene>
    <name evidence="1" type="ORF">OPV22_016690</name>
</gene>
<evidence type="ECO:0000313" key="2">
    <source>
        <dbReference type="Proteomes" id="UP001222027"/>
    </source>
</evidence>